<name>A0A5B0MYL6_PUCGR</name>
<sequence length="175" mass="19878">MALSIFFSKIISMDKPSFCNTFETVTKAWILRPENLEPSRSLGLGLARGTGKALKSLRPLFPSNKQGSPSYFISLFTVFTSNRLDLLPSLTSNFHFHMLTLALQAPELISNLQDFVTLSKVFRRDIERPFKELRKPVRNTLQNVLGPRSRTSAPAGAYFETFPNELRKCFEPQHP</sequence>
<protein>
    <submittedName>
        <fullName evidence="1">Uncharacterized protein</fullName>
    </submittedName>
</protein>
<evidence type="ECO:0000313" key="1">
    <source>
        <dbReference type="EMBL" id="KAA1081403.1"/>
    </source>
</evidence>
<dbReference type="EMBL" id="VSWC01000131">
    <property type="protein sequence ID" value="KAA1081403.1"/>
    <property type="molecule type" value="Genomic_DNA"/>
</dbReference>
<reference evidence="1 2" key="1">
    <citation type="submission" date="2019-05" db="EMBL/GenBank/DDBJ databases">
        <title>Emergence of the Ug99 lineage of the wheat stem rust pathogen through somatic hybridization.</title>
        <authorList>
            <person name="Li F."/>
            <person name="Upadhyaya N.M."/>
            <person name="Sperschneider J."/>
            <person name="Matny O."/>
            <person name="Nguyen-Phuc H."/>
            <person name="Mago R."/>
            <person name="Raley C."/>
            <person name="Miller M.E."/>
            <person name="Silverstein K.A.T."/>
            <person name="Henningsen E."/>
            <person name="Hirsch C.D."/>
            <person name="Visser B."/>
            <person name="Pretorius Z.A."/>
            <person name="Steffenson B.J."/>
            <person name="Schwessinger B."/>
            <person name="Dodds P.N."/>
            <person name="Figueroa M."/>
        </authorList>
    </citation>
    <scope>NUCLEOTIDE SEQUENCE [LARGE SCALE GENOMIC DNA]</scope>
    <source>
        <strain evidence="1">21-0</strain>
    </source>
</reference>
<dbReference type="AlphaFoldDB" id="A0A5B0MYL6"/>
<proteinExistence type="predicted"/>
<gene>
    <name evidence="1" type="ORF">PGT21_035224</name>
</gene>
<dbReference type="Proteomes" id="UP000324748">
    <property type="component" value="Unassembled WGS sequence"/>
</dbReference>
<organism evidence="1 2">
    <name type="scientific">Puccinia graminis f. sp. tritici</name>
    <dbReference type="NCBI Taxonomy" id="56615"/>
    <lineage>
        <taxon>Eukaryota</taxon>
        <taxon>Fungi</taxon>
        <taxon>Dikarya</taxon>
        <taxon>Basidiomycota</taxon>
        <taxon>Pucciniomycotina</taxon>
        <taxon>Pucciniomycetes</taxon>
        <taxon>Pucciniales</taxon>
        <taxon>Pucciniaceae</taxon>
        <taxon>Puccinia</taxon>
    </lineage>
</organism>
<accession>A0A5B0MYL6</accession>
<comment type="caution">
    <text evidence="1">The sequence shown here is derived from an EMBL/GenBank/DDBJ whole genome shotgun (WGS) entry which is preliminary data.</text>
</comment>
<keyword evidence="2" id="KW-1185">Reference proteome</keyword>
<evidence type="ECO:0000313" key="2">
    <source>
        <dbReference type="Proteomes" id="UP000324748"/>
    </source>
</evidence>